<feature type="compositionally biased region" description="Polar residues" evidence="1">
    <location>
        <begin position="1"/>
        <end position="15"/>
    </location>
</feature>
<protein>
    <recommendedName>
        <fullName evidence="4">PRTRC system protein A</fullName>
    </recommendedName>
</protein>
<reference evidence="2" key="1">
    <citation type="submission" date="2023-01" db="EMBL/GenBank/DDBJ databases">
        <title>Human gut microbiome strain richness.</title>
        <authorList>
            <person name="Chen-Liaw A."/>
        </authorList>
    </citation>
    <scope>NUCLEOTIDE SEQUENCE</scope>
    <source>
        <strain evidence="2">1001287st1_F4_1001285I_161205</strain>
    </source>
</reference>
<evidence type="ECO:0000313" key="3">
    <source>
        <dbReference type="Proteomes" id="UP001211173"/>
    </source>
</evidence>
<dbReference type="RefSeq" id="WP_195325335.1">
    <property type="nucleotide sequence ID" value="NZ_CP095094.1"/>
</dbReference>
<name>A0AAW6CHT9_FLAPL</name>
<evidence type="ECO:0000313" key="2">
    <source>
        <dbReference type="EMBL" id="MDB7933750.1"/>
    </source>
</evidence>
<sequence length="566" mass="59377">MNENLFSFSAISGQGEQPKFDSTAFDLGSDVNAPPPPAAVVPPAAPAPSAAAPVANAPAFAAAAPVVTAPAPAAAAPMATAPAPAAAAPVATATAPAAAAPMATAPAPAAAAPMATAPAPAAAAPVVTATAPAAAAPMATATAPAAAAPVATAPAPAAAAPVVTATAPAAAAPVVTAPAPAATTADATNNVVPFAPPAQESNEGENPLLAMMDLQETKNVQAANASLFAQLPQFSYNGTTEVIENLDQTFEELREAKAEDFTELEEAASVTWNVTYGTVAKKVAKPKKTKIGEFKREIETSKEFLDGLKKSTTKKPACIVKPSVTMKPKGIALYKGVFLTMEEAEDSGKTITFIPSADGLVYERRVTEAGEFVTPASEVKLLDKIIPGFVSALPRIPYTLFSQALDLFRYMMKARADGTPLEALIHIYWDKEDEKFILHVPRQSVGHAIVLPDAGEEPLDSDRYIHYADLHSHNDMDARFSAVDDRDERANRIYMVVGHLENYFPELTVRICNGGTHWLIPADTVLEPLPTQVFPHKWLERIQMMDDAARLDSECFDMDEVWGKAA</sequence>
<dbReference type="AlphaFoldDB" id="A0AAW6CHT9"/>
<proteinExistence type="predicted"/>
<accession>A0AAW6CHT9</accession>
<dbReference type="EMBL" id="JAQLWV010000016">
    <property type="protein sequence ID" value="MDB7933750.1"/>
    <property type="molecule type" value="Genomic_DNA"/>
</dbReference>
<feature type="region of interest" description="Disordered" evidence="1">
    <location>
        <begin position="1"/>
        <end position="21"/>
    </location>
</feature>
<comment type="caution">
    <text evidence="2">The sequence shown here is derived from an EMBL/GenBank/DDBJ whole genome shotgun (WGS) entry which is preliminary data.</text>
</comment>
<evidence type="ECO:0000256" key="1">
    <source>
        <dbReference type="SAM" id="MobiDB-lite"/>
    </source>
</evidence>
<evidence type="ECO:0008006" key="4">
    <source>
        <dbReference type="Google" id="ProtNLM"/>
    </source>
</evidence>
<gene>
    <name evidence="2" type="ORF">PNE06_11780</name>
</gene>
<organism evidence="2 3">
    <name type="scientific">Flavonifractor plautii</name>
    <name type="common">Fusobacterium plautii</name>
    <dbReference type="NCBI Taxonomy" id="292800"/>
    <lineage>
        <taxon>Bacteria</taxon>
        <taxon>Bacillati</taxon>
        <taxon>Bacillota</taxon>
        <taxon>Clostridia</taxon>
        <taxon>Eubacteriales</taxon>
        <taxon>Oscillospiraceae</taxon>
        <taxon>Flavonifractor</taxon>
    </lineage>
</organism>
<dbReference type="Proteomes" id="UP001211173">
    <property type="component" value="Unassembled WGS sequence"/>
</dbReference>